<comment type="caution">
    <text evidence="2">The sequence shown here is derived from an EMBL/GenBank/DDBJ whole genome shotgun (WGS) entry which is preliminary data.</text>
</comment>
<feature type="region of interest" description="Disordered" evidence="1">
    <location>
        <begin position="29"/>
        <end position="62"/>
    </location>
</feature>
<feature type="compositionally biased region" description="Gly residues" evidence="1">
    <location>
        <begin position="51"/>
        <end position="62"/>
    </location>
</feature>
<accession>A0A1V3U167</accession>
<dbReference type="EMBL" id="MPOG01000008">
    <property type="protein sequence ID" value="OOH96226.1"/>
    <property type="molecule type" value="Genomic_DNA"/>
</dbReference>
<dbReference type="AlphaFoldDB" id="A0A1V3U167"/>
<gene>
    <name evidence="2" type="ORF">BMF97_07710</name>
</gene>
<reference evidence="2 3" key="1">
    <citation type="submission" date="2016-11" db="EMBL/GenBank/DDBJ databases">
        <title>Genome sequence and comparative genomic analysis of clinical strain Elizabethkingia meningoseptica 61421 PRCM.</title>
        <authorList>
            <person name="Wang M."/>
            <person name="Hu S."/>
            <person name="Cao L."/>
            <person name="Jiang T."/>
            <person name="Zhou Y."/>
            <person name="Ming D."/>
        </authorList>
    </citation>
    <scope>NUCLEOTIDE SEQUENCE [LARGE SCALE GENOMIC DNA]</scope>
    <source>
        <strain evidence="2 3">61421 PRCM</strain>
    </source>
</reference>
<evidence type="ECO:0000313" key="2">
    <source>
        <dbReference type="EMBL" id="OOH96226.1"/>
    </source>
</evidence>
<evidence type="ECO:0000256" key="1">
    <source>
        <dbReference type="SAM" id="MobiDB-lite"/>
    </source>
</evidence>
<dbReference type="Proteomes" id="UP000188947">
    <property type="component" value="Unassembled WGS sequence"/>
</dbReference>
<sequence>MKKEPNCKKNYLSPSFEIVRIEMEEGIAGTSATVNPGETGNPDIPKVEEWGNGGDYEGTGEI</sequence>
<proteinExistence type="predicted"/>
<keyword evidence="3" id="KW-1185">Reference proteome</keyword>
<organism evidence="2 3">
    <name type="scientific">Elizabethkingia meningoseptica</name>
    <name type="common">Chryseobacterium meningosepticum</name>
    <dbReference type="NCBI Taxonomy" id="238"/>
    <lineage>
        <taxon>Bacteria</taxon>
        <taxon>Pseudomonadati</taxon>
        <taxon>Bacteroidota</taxon>
        <taxon>Flavobacteriia</taxon>
        <taxon>Flavobacteriales</taxon>
        <taxon>Weeksellaceae</taxon>
        <taxon>Elizabethkingia</taxon>
    </lineage>
</organism>
<protein>
    <submittedName>
        <fullName evidence="2">Uncharacterized protein</fullName>
    </submittedName>
</protein>
<name>A0A1V3U167_ELIME</name>
<dbReference type="OrthoDB" id="1450168at2"/>
<dbReference type="RefSeq" id="WP_069214801.1">
    <property type="nucleotide sequence ID" value="NZ_CP016378.1"/>
</dbReference>
<evidence type="ECO:0000313" key="3">
    <source>
        <dbReference type="Proteomes" id="UP000188947"/>
    </source>
</evidence>